<evidence type="ECO:0000313" key="2">
    <source>
        <dbReference type="EMBL" id="ELP88898.1"/>
    </source>
</evidence>
<dbReference type="AlphaFoldDB" id="A0A0A1U3V2"/>
<dbReference type="RefSeq" id="XP_004255669.1">
    <property type="nucleotide sequence ID" value="XM_004255621.1"/>
</dbReference>
<organism evidence="2 3">
    <name type="scientific">Entamoeba invadens IP1</name>
    <dbReference type="NCBI Taxonomy" id="370355"/>
    <lineage>
        <taxon>Eukaryota</taxon>
        <taxon>Amoebozoa</taxon>
        <taxon>Evosea</taxon>
        <taxon>Archamoebae</taxon>
        <taxon>Mastigamoebida</taxon>
        <taxon>Entamoebidae</taxon>
        <taxon>Entamoeba</taxon>
    </lineage>
</organism>
<protein>
    <recommendedName>
        <fullName evidence="4">ShKT domain-containing protein</fullName>
    </recommendedName>
</protein>
<name>A0A0A1U3V2_ENTIV</name>
<proteinExistence type="predicted"/>
<evidence type="ECO:0008006" key="4">
    <source>
        <dbReference type="Google" id="ProtNLM"/>
    </source>
</evidence>
<dbReference type="VEuPathDB" id="AmoebaDB:EIN_476000"/>
<keyword evidence="1" id="KW-0732">Signal</keyword>
<reference evidence="2 3" key="1">
    <citation type="submission" date="2012-10" db="EMBL/GenBank/DDBJ databases">
        <authorList>
            <person name="Zafar N."/>
            <person name="Inman J."/>
            <person name="Hall N."/>
            <person name="Lorenzi H."/>
            <person name="Caler E."/>
        </authorList>
    </citation>
    <scope>NUCLEOTIDE SEQUENCE [LARGE SCALE GENOMIC DNA]</scope>
    <source>
        <strain evidence="2 3">IP1</strain>
    </source>
</reference>
<gene>
    <name evidence="2" type="ORF">EIN_476000</name>
</gene>
<keyword evidence="3" id="KW-1185">Reference proteome</keyword>
<feature type="signal peptide" evidence="1">
    <location>
        <begin position="1"/>
        <end position="17"/>
    </location>
</feature>
<dbReference type="GeneID" id="14887820"/>
<evidence type="ECO:0000313" key="3">
    <source>
        <dbReference type="Proteomes" id="UP000014680"/>
    </source>
</evidence>
<dbReference type="Proteomes" id="UP000014680">
    <property type="component" value="Unassembled WGS sequence"/>
</dbReference>
<dbReference type="KEGG" id="eiv:EIN_476000"/>
<accession>A0A0A1U3V2</accession>
<evidence type="ECO:0000256" key="1">
    <source>
        <dbReference type="SAM" id="SignalP"/>
    </source>
</evidence>
<dbReference type="EMBL" id="KB206689">
    <property type="protein sequence ID" value="ELP88898.1"/>
    <property type="molecule type" value="Genomic_DNA"/>
</dbReference>
<sequence length="512" mass="58177">MQFSVILLLSLAILCNSQTATTSKSVCIYDFAAVNYESDQVDILESEDCYHQVPDYKKVIVAHNRETLCYVNRKYLYLNKTNSRLNRCGEYMVMVGPSQRPIVCMVAGFMNLKVNNTLMTPELTERFFGVTSKTISQLTGGLEGSTNYFTQVTFSPSDIDQGVNPSLFVLSTDNNTAKVQVGNSNQIIEQVTVVTKGKEKIYGQNIDGTFSFKIEDGISELRLISFDYNKLIIKNPNLTMPTTIGLASRFKAVRPKNCKFVIDDKIWKEGEVSNSTFMRWQVWQVNRNGEGAMYDFTNEQMKLTSNEIIDGKGFLSVGFFYPTEMLISQDFKELVVEFEVENTDNYEFARTILVRNREYGKINIETMEYIDTNLTTKFYLTGDKKTIHLRAAFKNTDYSFTNLFAFSGFVPIGSYIILRSAYLTRSDANDNQYHCDHLSWDCDNMECRITNTSVVDGTNHWSEFCKPNCGTCRDGFVCTTGGRCISEINENIRSGQLATVCLFVCLLLISLF</sequence>
<feature type="chain" id="PRO_5001990766" description="ShKT domain-containing protein" evidence="1">
    <location>
        <begin position="18"/>
        <end position="512"/>
    </location>
</feature>